<proteinExistence type="predicted"/>
<keyword evidence="4" id="KW-1185">Reference proteome</keyword>
<dbReference type="OrthoDB" id="1933376at2"/>
<accession>E0IA64</accession>
<dbReference type="Proteomes" id="UP000005387">
    <property type="component" value="Unassembled WGS sequence"/>
</dbReference>
<dbReference type="Pfam" id="PF13427">
    <property type="entry name" value="AadA_C"/>
    <property type="match status" value="1"/>
</dbReference>
<dbReference type="SUPFAM" id="SSF81301">
    <property type="entry name" value="Nucleotidyltransferase"/>
    <property type="match status" value="1"/>
</dbReference>
<reference evidence="3 4" key="1">
    <citation type="submission" date="2010-07" db="EMBL/GenBank/DDBJ databases">
        <title>The draft genome of Paenibacillus curdlanolyticus YK9.</title>
        <authorList>
            <consortium name="US DOE Joint Genome Institute (JGI-PGF)"/>
            <person name="Lucas S."/>
            <person name="Copeland A."/>
            <person name="Lapidus A."/>
            <person name="Cheng J.-F."/>
            <person name="Bruce D."/>
            <person name="Goodwin L."/>
            <person name="Pitluck S."/>
            <person name="Land M.L."/>
            <person name="Hauser L."/>
            <person name="Chang Y.-J."/>
            <person name="Jeffries C."/>
            <person name="Anderson I.J."/>
            <person name="Johnson E."/>
            <person name="Loganathan U."/>
            <person name="Mulhopadhyay B."/>
            <person name="Kyrpides N."/>
            <person name="Woyke T.J."/>
        </authorList>
    </citation>
    <scope>NUCLEOTIDE SEQUENCE [LARGE SCALE GENOMIC DNA]</scope>
    <source>
        <strain evidence="3 4">YK9</strain>
    </source>
</reference>
<dbReference type="AlphaFoldDB" id="E0IA64"/>
<dbReference type="RefSeq" id="WP_006038545.1">
    <property type="nucleotide sequence ID" value="NZ_AEDD01000006.1"/>
</dbReference>
<dbReference type="eggNOG" id="COG1708">
    <property type="taxonomic scope" value="Bacteria"/>
</dbReference>
<dbReference type="InterPro" id="IPR043519">
    <property type="entry name" value="NT_sf"/>
</dbReference>
<feature type="domain" description="Adenylyltransferase AadA C-terminal" evidence="2">
    <location>
        <begin position="193"/>
        <end position="247"/>
    </location>
</feature>
<dbReference type="STRING" id="717606.PaecuDRAFT_2553"/>
<dbReference type="Gene3D" id="3.30.460.10">
    <property type="entry name" value="Beta Polymerase, domain 2"/>
    <property type="match status" value="1"/>
</dbReference>
<dbReference type="EMBL" id="AEDD01000006">
    <property type="protein sequence ID" value="EFM10641.1"/>
    <property type="molecule type" value="Genomic_DNA"/>
</dbReference>
<evidence type="ECO:0000313" key="3">
    <source>
        <dbReference type="EMBL" id="EFM10641.1"/>
    </source>
</evidence>
<gene>
    <name evidence="3" type="ORF">PaecuDRAFT_2553</name>
</gene>
<dbReference type="GO" id="GO:0016740">
    <property type="term" value="F:transferase activity"/>
    <property type="evidence" value="ECO:0007669"/>
    <property type="project" value="UniProtKB-KW"/>
</dbReference>
<dbReference type="InterPro" id="IPR025184">
    <property type="entry name" value="AadA_C"/>
</dbReference>
<evidence type="ECO:0000256" key="1">
    <source>
        <dbReference type="ARBA" id="ARBA00022679"/>
    </source>
</evidence>
<evidence type="ECO:0000313" key="4">
    <source>
        <dbReference type="Proteomes" id="UP000005387"/>
    </source>
</evidence>
<organism evidence="3 4">
    <name type="scientific">Paenibacillus curdlanolyticus YK9</name>
    <dbReference type="NCBI Taxonomy" id="717606"/>
    <lineage>
        <taxon>Bacteria</taxon>
        <taxon>Bacillati</taxon>
        <taxon>Bacillota</taxon>
        <taxon>Bacilli</taxon>
        <taxon>Bacillales</taxon>
        <taxon>Paenibacillaceae</taxon>
        <taxon>Paenibacillus</taxon>
    </lineage>
</organism>
<dbReference type="CDD" id="cd05403">
    <property type="entry name" value="NT_KNTase_like"/>
    <property type="match status" value="1"/>
</dbReference>
<protein>
    <recommendedName>
        <fullName evidence="2">Adenylyltransferase AadA C-terminal domain-containing protein</fullName>
    </recommendedName>
</protein>
<keyword evidence="1" id="KW-0808">Transferase</keyword>
<name>E0IA64_9BACL</name>
<evidence type="ECO:0000259" key="2">
    <source>
        <dbReference type="Pfam" id="PF13427"/>
    </source>
</evidence>
<sequence length="281" mass="32837">MKLQSNINSTIDQIISLYLNSVNRSFPHLLEGFYLYGSIALGDYSLELSDIDFIAVTKERLHDAEVAILNQVHREIESKYKKPNLNGIYLTWSDLGKLPENTQPFPYFCDGVMHRSGYFELNLVPWYELKVHGIRIIGPDISTLEIEVDFEQLLSSMHQNLNEYWKNWIRKSSKRFSLASLALYFRRADIEWGVLGITRLYYTFREQQITSKAGAGEYALKVVPARWHRVIQECIHTRRGEAKSLYVSKIQRKKDALGYMNYMMSESNKIFNSIINKRCEK</sequence>